<keyword evidence="3" id="KW-0862">Zinc</keyword>
<evidence type="ECO:0000256" key="3">
    <source>
        <dbReference type="ARBA" id="ARBA00022833"/>
    </source>
</evidence>
<dbReference type="GO" id="GO:0008270">
    <property type="term" value="F:zinc ion binding"/>
    <property type="evidence" value="ECO:0007669"/>
    <property type="project" value="UniProtKB-KW"/>
</dbReference>
<reference evidence="7" key="1">
    <citation type="submission" date="2020-05" db="EMBL/GenBank/DDBJ databases">
        <title>WGS assembly of Panicum virgatum.</title>
        <authorList>
            <person name="Lovell J.T."/>
            <person name="Jenkins J."/>
            <person name="Shu S."/>
            <person name="Juenger T.E."/>
            <person name="Schmutz J."/>
        </authorList>
    </citation>
    <scope>NUCLEOTIDE SEQUENCE</scope>
    <source>
        <strain evidence="7">AP13</strain>
    </source>
</reference>
<feature type="region of interest" description="Disordered" evidence="5">
    <location>
        <begin position="216"/>
        <end position="241"/>
    </location>
</feature>
<feature type="domain" description="GRF-type" evidence="6">
    <location>
        <begin position="159"/>
        <end position="202"/>
    </location>
</feature>
<protein>
    <recommendedName>
        <fullName evidence="6">GRF-type domain-containing protein</fullName>
    </recommendedName>
</protein>
<evidence type="ECO:0000313" key="8">
    <source>
        <dbReference type="Proteomes" id="UP000823388"/>
    </source>
</evidence>
<keyword evidence="1" id="KW-0479">Metal-binding</keyword>
<evidence type="ECO:0000313" key="7">
    <source>
        <dbReference type="EMBL" id="KAG2534190.1"/>
    </source>
</evidence>
<accession>A0A8T0MBB0</accession>
<keyword evidence="8" id="KW-1185">Reference proteome</keyword>
<sequence length="241" mass="26437">MPAIQNRSVVCHGQGMFCKGPEGVKVNPNCPFQAKGQVLPQLKTFQEMRRWILDTFRLDEATHDITLRYIVPVLRSSSTRLRYDMLVDILGDDEWRRFVDITKHLGGSFVLYAERRAKQQVVPGPVPGGAMAGSNGASAALHTAGADGRGRRGVSWPVCKHGKPCTIETDWGPRSAGQRFYRCRLFADAEKDCGFTQWLDDEFPAQATKHISSLLGSVGLPGEAGRESPGGARRAPSPVCD</sequence>
<name>A0A8T0MBB0_PANVG</name>
<keyword evidence="2 4" id="KW-0863">Zinc-finger</keyword>
<dbReference type="Proteomes" id="UP000823388">
    <property type="component" value="Chromosome 9N"/>
</dbReference>
<dbReference type="Pfam" id="PF06839">
    <property type="entry name" value="Zn_ribbon_GRF"/>
    <property type="match status" value="1"/>
</dbReference>
<dbReference type="AlphaFoldDB" id="A0A8T0MBB0"/>
<comment type="caution">
    <text evidence="7">The sequence shown here is derived from an EMBL/GenBank/DDBJ whole genome shotgun (WGS) entry which is preliminary data.</text>
</comment>
<evidence type="ECO:0000256" key="4">
    <source>
        <dbReference type="PROSITE-ProRule" id="PRU01343"/>
    </source>
</evidence>
<gene>
    <name evidence="7" type="ORF">PVAP13_9NG033246</name>
</gene>
<organism evidence="7 8">
    <name type="scientific">Panicum virgatum</name>
    <name type="common">Blackwell switchgrass</name>
    <dbReference type="NCBI Taxonomy" id="38727"/>
    <lineage>
        <taxon>Eukaryota</taxon>
        <taxon>Viridiplantae</taxon>
        <taxon>Streptophyta</taxon>
        <taxon>Embryophyta</taxon>
        <taxon>Tracheophyta</taxon>
        <taxon>Spermatophyta</taxon>
        <taxon>Magnoliopsida</taxon>
        <taxon>Liliopsida</taxon>
        <taxon>Poales</taxon>
        <taxon>Poaceae</taxon>
        <taxon>PACMAD clade</taxon>
        <taxon>Panicoideae</taxon>
        <taxon>Panicodae</taxon>
        <taxon>Paniceae</taxon>
        <taxon>Panicinae</taxon>
        <taxon>Panicum</taxon>
        <taxon>Panicum sect. Hiantes</taxon>
    </lineage>
</organism>
<evidence type="ECO:0000259" key="6">
    <source>
        <dbReference type="PROSITE" id="PS51999"/>
    </source>
</evidence>
<evidence type="ECO:0000256" key="1">
    <source>
        <dbReference type="ARBA" id="ARBA00022723"/>
    </source>
</evidence>
<evidence type="ECO:0000256" key="2">
    <source>
        <dbReference type="ARBA" id="ARBA00022771"/>
    </source>
</evidence>
<evidence type="ECO:0000256" key="5">
    <source>
        <dbReference type="SAM" id="MobiDB-lite"/>
    </source>
</evidence>
<dbReference type="EMBL" id="CM029054">
    <property type="protein sequence ID" value="KAG2534190.1"/>
    <property type="molecule type" value="Genomic_DNA"/>
</dbReference>
<dbReference type="InterPro" id="IPR010666">
    <property type="entry name" value="Znf_GRF"/>
</dbReference>
<dbReference type="PROSITE" id="PS51999">
    <property type="entry name" value="ZF_GRF"/>
    <property type="match status" value="1"/>
</dbReference>
<proteinExistence type="predicted"/>